<accession>A0A4P6JZ82</accession>
<dbReference type="KEGG" id="kbs:EPA93_32260"/>
<keyword evidence="2" id="KW-1185">Reference proteome</keyword>
<protein>
    <submittedName>
        <fullName evidence="1">Uncharacterized protein</fullName>
    </submittedName>
</protein>
<evidence type="ECO:0000313" key="1">
    <source>
        <dbReference type="EMBL" id="QBD80396.1"/>
    </source>
</evidence>
<dbReference type="RefSeq" id="WP_129891460.1">
    <property type="nucleotide sequence ID" value="NZ_CP035758.1"/>
</dbReference>
<dbReference type="Proteomes" id="UP000290365">
    <property type="component" value="Chromosome"/>
</dbReference>
<reference evidence="1 2" key="1">
    <citation type="submission" date="2019-01" db="EMBL/GenBank/DDBJ databases">
        <title>Ktedonosporobacter rubrisoli SCAWS-G2.</title>
        <authorList>
            <person name="Huang Y."/>
            <person name="Yan B."/>
        </authorList>
    </citation>
    <scope>NUCLEOTIDE SEQUENCE [LARGE SCALE GENOMIC DNA]</scope>
    <source>
        <strain evidence="1 2">SCAWS-G2</strain>
    </source>
</reference>
<dbReference type="OrthoDB" id="1551087at2"/>
<evidence type="ECO:0000313" key="2">
    <source>
        <dbReference type="Proteomes" id="UP000290365"/>
    </source>
</evidence>
<sequence>MILPTKRLGPERAMITIGAEILGLLMEPKTVSRLWNELSHIRGERSTTHTISYDWFVLTLDLLYMLGSIEMDHGKIRRVRQ</sequence>
<name>A0A4P6JZ82_KTERU</name>
<dbReference type="EMBL" id="CP035758">
    <property type="protein sequence ID" value="QBD80396.1"/>
    <property type="molecule type" value="Genomic_DNA"/>
</dbReference>
<dbReference type="InterPro" id="IPR046897">
    <property type="entry name" value="ABC-3C_MC6"/>
</dbReference>
<organism evidence="1 2">
    <name type="scientific">Ktedonosporobacter rubrisoli</name>
    <dbReference type="NCBI Taxonomy" id="2509675"/>
    <lineage>
        <taxon>Bacteria</taxon>
        <taxon>Bacillati</taxon>
        <taxon>Chloroflexota</taxon>
        <taxon>Ktedonobacteria</taxon>
        <taxon>Ktedonobacterales</taxon>
        <taxon>Ktedonosporobacteraceae</taxon>
        <taxon>Ktedonosporobacter</taxon>
    </lineage>
</organism>
<proteinExistence type="predicted"/>
<gene>
    <name evidence="1" type="ORF">EPA93_32260</name>
</gene>
<dbReference type="Pfam" id="PF20293">
    <property type="entry name" value="MC6"/>
    <property type="match status" value="1"/>
</dbReference>
<dbReference type="AlphaFoldDB" id="A0A4P6JZ82"/>